<dbReference type="PIRSF" id="PIRSF004654">
    <property type="entry name" value="NlpI"/>
    <property type="match status" value="1"/>
</dbReference>
<evidence type="ECO:0000256" key="10">
    <source>
        <dbReference type="SAM" id="SignalP"/>
    </source>
</evidence>
<sequence length="305" mass="34981">MKPFLLVVIIATSLLAGCATKPNISGNSEPHVVNRVVITEPLAIDYKSELAIAKLTQIINHVKLDQDKLAQILYDRGVIYDSLGLRSLAQLDFRRTLELKPDHADAYNFIGIHMTLIGQYTQASEAFDSALEIEPDHNYAHLNRGIASYYFGRNGLAIDDLELFFINDQADPYRAIWLYLAEYKNNPEEAKLRLAGNAIMLDKSKWANQIVALYLGKLDEQDFIDNMGKNVQDSRQLVDRLCEGYFYLAKLKLINNEVEAAKNYFRLVLSTNVHEFVEHKYARLELNELYREDKQKYLEMLSTKP</sequence>
<feature type="repeat" description="TPR" evidence="9">
    <location>
        <begin position="104"/>
        <end position="137"/>
    </location>
</feature>
<feature type="chain" id="PRO_5015664691" description="Lipoprotein NlpI" evidence="10">
    <location>
        <begin position="19"/>
        <end position="305"/>
    </location>
</feature>
<evidence type="ECO:0000313" key="12">
    <source>
        <dbReference type="Proteomes" id="UP000239007"/>
    </source>
</evidence>
<evidence type="ECO:0000256" key="5">
    <source>
        <dbReference type="ARBA" id="ARBA00023136"/>
    </source>
</evidence>
<evidence type="ECO:0000256" key="6">
    <source>
        <dbReference type="ARBA" id="ARBA00023139"/>
    </source>
</evidence>
<dbReference type="PROSITE" id="PS50293">
    <property type="entry name" value="TPR_REGION"/>
    <property type="match status" value="1"/>
</dbReference>
<dbReference type="AlphaFoldDB" id="A0A2S7UUJ0"/>
<dbReference type="PROSITE" id="PS50005">
    <property type="entry name" value="TPR"/>
    <property type="match status" value="2"/>
</dbReference>
<dbReference type="PROSITE" id="PS51257">
    <property type="entry name" value="PROKAR_LIPOPROTEIN"/>
    <property type="match status" value="1"/>
</dbReference>
<name>A0A2S7UUJ0_9GAMM</name>
<dbReference type="GO" id="GO:0046813">
    <property type="term" value="P:receptor-mediated virion attachment to host cell"/>
    <property type="evidence" value="ECO:0007669"/>
    <property type="project" value="TreeGrafter"/>
</dbReference>
<dbReference type="PANTHER" id="PTHR44858:SF1">
    <property type="entry name" value="UDP-N-ACETYLGLUCOSAMINE--PEPTIDE N-ACETYLGLUCOSAMINYLTRANSFERASE SPINDLY-RELATED"/>
    <property type="match status" value="1"/>
</dbReference>
<keyword evidence="2 10" id="KW-0732">Signal</keyword>
<dbReference type="NCBIfam" id="NF008391">
    <property type="entry name" value="PRK11189.1"/>
    <property type="match status" value="1"/>
</dbReference>
<organism evidence="11 12">
    <name type="scientific">Psychrosphaera saromensis</name>
    <dbReference type="NCBI Taxonomy" id="716813"/>
    <lineage>
        <taxon>Bacteria</taxon>
        <taxon>Pseudomonadati</taxon>
        <taxon>Pseudomonadota</taxon>
        <taxon>Gammaproteobacteria</taxon>
        <taxon>Alteromonadales</taxon>
        <taxon>Pseudoalteromonadaceae</taxon>
        <taxon>Psychrosphaera</taxon>
    </lineage>
</organism>
<keyword evidence="6" id="KW-0564">Palmitate</keyword>
<keyword evidence="4 9" id="KW-0802">TPR repeat</keyword>
<evidence type="ECO:0000256" key="2">
    <source>
        <dbReference type="ARBA" id="ARBA00022729"/>
    </source>
</evidence>
<evidence type="ECO:0000256" key="7">
    <source>
        <dbReference type="ARBA" id="ARBA00023288"/>
    </source>
</evidence>
<dbReference type="GO" id="GO:0005886">
    <property type="term" value="C:plasma membrane"/>
    <property type="evidence" value="ECO:0007669"/>
    <property type="project" value="UniProtKB-SubCell"/>
</dbReference>
<proteinExistence type="predicted"/>
<evidence type="ECO:0000313" key="11">
    <source>
        <dbReference type="EMBL" id="PQJ53656.1"/>
    </source>
</evidence>
<reference evidence="11 12" key="1">
    <citation type="submission" date="2016-12" db="EMBL/GenBank/DDBJ databases">
        <title>Diversity of luminous bacteria.</title>
        <authorList>
            <person name="Yoshizawa S."/>
            <person name="Kogure K."/>
        </authorList>
    </citation>
    <scope>NUCLEOTIDE SEQUENCE [LARGE SCALE GENOMIC DNA]</scope>
    <source>
        <strain evidence="11 12">SA4-48</strain>
    </source>
</reference>
<dbReference type="InterPro" id="IPR023605">
    <property type="entry name" value="Lipoprotein_NlpI"/>
</dbReference>
<keyword evidence="1 8" id="KW-1003">Cell membrane</keyword>
<dbReference type="SUPFAM" id="SSF48452">
    <property type="entry name" value="TPR-like"/>
    <property type="match status" value="1"/>
</dbReference>
<feature type="repeat" description="TPR" evidence="9">
    <location>
        <begin position="70"/>
        <end position="103"/>
    </location>
</feature>
<dbReference type="InterPro" id="IPR019734">
    <property type="entry name" value="TPR_rpt"/>
</dbReference>
<comment type="caution">
    <text evidence="11">The sequence shown here is derived from an EMBL/GenBank/DDBJ whole genome shotgun (WGS) entry which is preliminary data.</text>
</comment>
<dbReference type="Proteomes" id="UP000239007">
    <property type="component" value="Unassembled WGS sequence"/>
</dbReference>
<dbReference type="PANTHER" id="PTHR44858">
    <property type="entry name" value="TETRATRICOPEPTIDE REPEAT PROTEIN 6"/>
    <property type="match status" value="1"/>
</dbReference>
<comment type="subunit">
    <text evidence="8">Homodimer.</text>
</comment>
<comment type="function">
    <text evidence="8">May be involved in cell division.</text>
</comment>
<dbReference type="GO" id="GO:0009279">
    <property type="term" value="C:cell outer membrane"/>
    <property type="evidence" value="ECO:0007669"/>
    <property type="project" value="TreeGrafter"/>
</dbReference>
<protein>
    <recommendedName>
        <fullName evidence="8">Lipoprotein NlpI</fullName>
    </recommendedName>
</protein>
<dbReference type="RefSeq" id="WP_105052146.1">
    <property type="nucleotide sequence ID" value="NZ_BMYG01000002.1"/>
</dbReference>
<evidence type="ECO:0000256" key="1">
    <source>
        <dbReference type="ARBA" id="ARBA00022475"/>
    </source>
</evidence>
<dbReference type="InterPro" id="IPR011990">
    <property type="entry name" value="TPR-like_helical_dom_sf"/>
</dbReference>
<keyword evidence="7" id="KW-0449">Lipoprotein</keyword>
<dbReference type="Gene3D" id="1.25.40.10">
    <property type="entry name" value="Tetratricopeptide repeat domain"/>
    <property type="match status" value="1"/>
</dbReference>
<keyword evidence="12" id="KW-1185">Reference proteome</keyword>
<comment type="subcellular location">
    <subcellularLocation>
        <location evidence="8">Cell membrane</location>
    </subcellularLocation>
</comment>
<gene>
    <name evidence="11" type="ORF">BTO11_08240</name>
</gene>
<evidence type="ECO:0000256" key="4">
    <source>
        <dbReference type="ARBA" id="ARBA00022803"/>
    </source>
</evidence>
<keyword evidence="5 8" id="KW-0472">Membrane</keyword>
<feature type="signal peptide" evidence="10">
    <location>
        <begin position="1"/>
        <end position="18"/>
    </location>
</feature>
<evidence type="ECO:0000256" key="9">
    <source>
        <dbReference type="PROSITE-ProRule" id="PRU00339"/>
    </source>
</evidence>
<evidence type="ECO:0000256" key="8">
    <source>
        <dbReference type="PIRNR" id="PIRNR004654"/>
    </source>
</evidence>
<dbReference type="EMBL" id="MSCH01000003">
    <property type="protein sequence ID" value="PQJ53656.1"/>
    <property type="molecule type" value="Genomic_DNA"/>
</dbReference>
<keyword evidence="3" id="KW-0677">Repeat</keyword>
<evidence type="ECO:0000256" key="3">
    <source>
        <dbReference type="ARBA" id="ARBA00022737"/>
    </source>
</evidence>
<dbReference type="SMART" id="SM00028">
    <property type="entry name" value="TPR"/>
    <property type="match status" value="3"/>
</dbReference>
<dbReference type="OrthoDB" id="509324at2"/>
<dbReference type="InterPro" id="IPR050498">
    <property type="entry name" value="Ycf3"/>
</dbReference>
<accession>A0A2S7UUJ0</accession>
<dbReference type="Pfam" id="PF13181">
    <property type="entry name" value="TPR_8"/>
    <property type="match status" value="1"/>
</dbReference>